<dbReference type="InterPro" id="IPR009091">
    <property type="entry name" value="RCC1/BLIP-II"/>
</dbReference>
<dbReference type="PRINTS" id="PR00633">
    <property type="entry name" value="RCCNDNSATION"/>
</dbReference>
<organism evidence="3 4">
    <name type="scientific">Flavobacterium bernardetii</name>
    <dbReference type="NCBI Taxonomy" id="2813823"/>
    <lineage>
        <taxon>Bacteria</taxon>
        <taxon>Pseudomonadati</taxon>
        <taxon>Bacteroidota</taxon>
        <taxon>Flavobacteriia</taxon>
        <taxon>Flavobacteriales</taxon>
        <taxon>Flavobacteriaceae</taxon>
        <taxon>Flavobacterium</taxon>
    </lineage>
</organism>
<evidence type="ECO:0000313" key="3">
    <source>
        <dbReference type="EMBL" id="MBC5836278.1"/>
    </source>
</evidence>
<keyword evidence="4" id="KW-1185">Reference proteome</keyword>
<proteinExistence type="predicted"/>
<sequence>NSTIPQIQIFTQVGTANWKAISASDRHVVGIQTNGTLWAWGRNDYNQVGNNTCCNDVLAPVQISTDTDWASIDTSIWGYTMALKTNGTLWGWGMNQGAFGDSGTTSLPVPTQLSTDTDWAEISTLGVQILMLKTNGTLWVFGGGGTGALGLGSGVTTTFIPLQVGTDNWKSIAGGFFTSFAVKTDGTLWVWGRNDGGQLGLGDTTNRNIPTQIGTDTNWAKVITGRDHTIAIKNDGTSYAWGYNNYASTTLGTFVPAESYYTPILLPTAMNGVCAVLENEGFNIPTNDIILAPNPAKELVTLQFANATKNATVTVYNLLGTKMDSFSTTDQTAYTIDTRQYSAGMYIVVVATPNGRTQQFKLIKE</sequence>
<comment type="caution">
    <text evidence="3">The sequence shown here is derived from an EMBL/GenBank/DDBJ whole genome shotgun (WGS) entry which is preliminary data.</text>
</comment>
<evidence type="ECO:0000256" key="1">
    <source>
        <dbReference type="ARBA" id="ARBA00022729"/>
    </source>
</evidence>
<dbReference type="Pfam" id="PF13540">
    <property type="entry name" value="RCC1_2"/>
    <property type="match status" value="1"/>
</dbReference>
<dbReference type="NCBIfam" id="TIGR04183">
    <property type="entry name" value="Por_Secre_tail"/>
    <property type="match status" value="1"/>
</dbReference>
<dbReference type="EMBL" id="JACRUN010000025">
    <property type="protein sequence ID" value="MBC5836278.1"/>
    <property type="molecule type" value="Genomic_DNA"/>
</dbReference>
<dbReference type="PANTHER" id="PTHR45982">
    <property type="entry name" value="REGULATOR OF CHROMOSOME CONDENSATION"/>
    <property type="match status" value="1"/>
</dbReference>
<dbReference type="InterPro" id="IPR026444">
    <property type="entry name" value="Secre_tail"/>
</dbReference>
<dbReference type="PROSITE" id="PS50012">
    <property type="entry name" value="RCC1_3"/>
    <property type="match status" value="2"/>
</dbReference>
<dbReference type="Gene3D" id="2.130.10.30">
    <property type="entry name" value="Regulator of chromosome condensation 1/beta-lactamase-inhibitor protein II"/>
    <property type="match status" value="2"/>
</dbReference>
<dbReference type="Pfam" id="PF00415">
    <property type="entry name" value="RCC1"/>
    <property type="match status" value="1"/>
</dbReference>
<name>A0ABR7J2L7_9FLAO</name>
<accession>A0ABR7J2L7</accession>
<dbReference type="InterPro" id="IPR051553">
    <property type="entry name" value="Ran_GTPase-activating"/>
</dbReference>
<dbReference type="RefSeq" id="WP_166131832.1">
    <property type="nucleotide sequence ID" value="NZ_JAANOQ010000025.1"/>
</dbReference>
<dbReference type="SUPFAM" id="SSF50985">
    <property type="entry name" value="RCC1/BLIP-II"/>
    <property type="match status" value="2"/>
</dbReference>
<evidence type="ECO:0000259" key="2">
    <source>
        <dbReference type="Pfam" id="PF18962"/>
    </source>
</evidence>
<keyword evidence="1" id="KW-0732">Signal</keyword>
<feature type="non-terminal residue" evidence="3">
    <location>
        <position position="1"/>
    </location>
</feature>
<dbReference type="Pfam" id="PF18962">
    <property type="entry name" value="Por_Secre_tail"/>
    <property type="match status" value="1"/>
</dbReference>
<evidence type="ECO:0000313" key="4">
    <source>
        <dbReference type="Proteomes" id="UP000605990"/>
    </source>
</evidence>
<dbReference type="InterPro" id="IPR000408">
    <property type="entry name" value="Reg_chr_condens"/>
</dbReference>
<reference evidence="3 4" key="1">
    <citation type="submission" date="2020-08" db="EMBL/GenBank/DDBJ databases">
        <title>Description of novel Flavobacterium F-408 isolate.</title>
        <authorList>
            <person name="Saticioglu I.B."/>
            <person name="Duman M."/>
            <person name="Altun S."/>
        </authorList>
    </citation>
    <scope>NUCLEOTIDE SEQUENCE [LARGE SCALE GENOMIC DNA]</scope>
    <source>
        <strain evidence="3 4">F-408</strain>
    </source>
</reference>
<feature type="domain" description="Secretion system C-terminal sorting" evidence="2">
    <location>
        <begin position="293"/>
        <end position="360"/>
    </location>
</feature>
<dbReference type="PANTHER" id="PTHR45982:SF1">
    <property type="entry name" value="REGULATOR OF CHROMOSOME CONDENSATION"/>
    <property type="match status" value="1"/>
</dbReference>
<gene>
    <name evidence="3" type="ORF">H8R27_15410</name>
</gene>
<protein>
    <submittedName>
        <fullName evidence="3">T9SS type A sorting domain-containing protein</fullName>
    </submittedName>
</protein>
<dbReference type="Proteomes" id="UP000605990">
    <property type="component" value="Unassembled WGS sequence"/>
</dbReference>